<organism evidence="7 8">
    <name type="scientific">Rhipicephalus microplus</name>
    <name type="common">Cattle tick</name>
    <name type="synonym">Boophilus microplus</name>
    <dbReference type="NCBI Taxonomy" id="6941"/>
    <lineage>
        <taxon>Eukaryota</taxon>
        <taxon>Metazoa</taxon>
        <taxon>Ecdysozoa</taxon>
        <taxon>Arthropoda</taxon>
        <taxon>Chelicerata</taxon>
        <taxon>Arachnida</taxon>
        <taxon>Acari</taxon>
        <taxon>Parasitiformes</taxon>
        <taxon>Ixodida</taxon>
        <taxon>Ixodoidea</taxon>
        <taxon>Ixodidae</taxon>
        <taxon>Rhipicephalinae</taxon>
        <taxon>Rhipicephalus</taxon>
        <taxon>Boophilus</taxon>
    </lineage>
</organism>
<dbReference type="GO" id="GO:0016614">
    <property type="term" value="F:oxidoreductase activity, acting on CH-OH group of donors"/>
    <property type="evidence" value="ECO:0007669"/>
    <property type="project" value="InterPro"/>
</dbReference>
<dbReference type="PANTHER" id="PTHR11552:SF147">
    <property type="entry name" value="CHOLINE DEHYDROGENASE, MITOCHONDRIAL"/>
    <property type="match status" value="1"/>
</dbReference>
<comment type="cofactor">
    <cofactor evidence="1">
        <name>FAD</name>
        <dbReference type="ChEBI" id="CHEBI:57692"/>
    </cofactor>
</comment>
<comment type="similarity">
    <text evidence="2 5">Belongs to the GMC oxidoreductase family.</text>
</comment>
<dbReference type="Gene3D" id="3.30.560.10">
    <property type="entry name" value="Glucose Oxidase, domain 3"/>
    <property type="match status" value="1"/>
</dbReference>
<evidence type="ECO:0000313" key="7">
    <source>
        <dbReference type="EMBL" id="KAH8036889.1"/>
    </source>
</evidence>
<evidence type="ECO:0000313" key="8">
    <source>
        <dbReference type="Proteomes" id="UP000821866"/>
    </source>
</evidence>
<evidence type="ECO:0000256" key="3">
    <source>
        <dbReference type="ARBA" id="ARBA00022630"/>
    </source>
</evidence>
<feature type="domain" description="Glucose-methanol-choline oxidoreductase N-terminal" evidence="6">
    <location>
        <begin position="130"/>
        <end position="153"/>
    </location>
</feature>
<dbReference type="GO" id="GO:0050660">
    <property type="term" value="F:flavin adenine dinucleotide binding"/>
    <property type="evidence" value="ECO:0007669"/>
    <property type="project" value="InterPro"/>
</dbReference>
<dbReference type="EMBL" id="JABSTU010000002">
    <property type="protein sequence ID" value="KAH8036889.1"/>
    <property type="molecule type" value="Genomic_DNA"/>
</dbReference>
<sequence>MSVHPSSVAASVSCCLSVNAMLAASWPHRDAAGCEMFPNCETQFGGGSAGCLLANRLSADPSKRVLLVEAGPLQKRYERVPEKPWLLIDTQIPLFAPLLIGSDMDWKYSTERQQNACLAMVGQKCPWARAKGLGGSSSINFMLYVRGNRRDYDIWRNEYGTEGWAYNDVLPHFKSIERSMVPDHDGPLMNWSA</sequence>
<dbReference type="InterPro" id="IPR000172">
    <property type="entry name" value="GMC_OxRdtase_N"/>
</dbReference>
<reference evidence="7" key="2">
    <citation type="submission" date="2021-09" db="EMBL/GenBank/DDBJ databases">
        <authorList>
            <person name="Jia N."/>
            <person name="Wang J."/>
            <person name="Shi W."/>
            <person name="Du L."/>
            <person name="Sun Y."/>
            <person name="Zhan W."/>
            <person name="Jiang J."/>
            <person name="Wang Q."/>
            <person name="Zhang B."/>
            <person name="Ji P."/>
            <person name="Sakyi L.B."/>
            <person name="Cui X."/>
            <person name="Yuan T."/>
            <person name="Jiang B."/>
            <person name="Yang W."/>
            <person name="Lam T.T.-Y."/>
            <person name="Chang Q."/>
            <person name="Ding S."/>
            <person name="Wang X."/>
            <person name="Zhu J."/>
            <person name="Ruan X."/>
            <person name="Zhao L."/>
            <person name="Wei J."/>
            <person name="Que T."/>
            <person name="Du C."/>
            <person name="Cheng J."/>
            <person name="Dai P."/>
            <person name="Han X."/>
            <person name="Huang E."/>
            <person name="Gao Y."/>
            <person name="Liu J."/>
            <person name="Shao H."/>
            <person name="Ye R."/>
            <person name="Li L."/>
            <person name="Wei W."/>
            <person name="Wang X."/>
            <person name="Wang C."/>
            <person name="Huo Q."/>
            <person name="Li W."/>
            <person name="Guo W."/>
            <person name="Chen H."/>
            <person name="Chen S."/>
            <person name="Zhou L."/>
            <person name="Zhou L."/>
            <person name="Ni X."/>
            <person name="Tian J."/>
            <person name="Zhou Y."/>
            <person name="Sheng Y."/>
            <person name="Liu T."/>
            <person name="Pan Y."/>
            <person name="Xia L."/>
            <person name="Li J."/>
            <person name="Zhao F."/>
            <person name="Cao W."/>
        </authorList>
    </citation>
    <scope>NUCLEOTIDE SEQUENCE</scope>
    <source>
        <strain evidence="7">Rmic-2018</strain>
        <tissue evidence="7">Larvae</tissue>
    </source>
</reference>
<protein>
    <recommendedName>
        <fullName evidence="6">Glucose-methanol-choline oxidoreductase N-terminal domain-containing protein</fullName>
    </recommendedName>
</protein>
<dbReference type="AlphaFoldDB" id="A0A9J6ER68"/>
<dbReference type="Pfam" id="PF00732">
    <property type="entry name" value="GMC_oxred_N"/>
    <property type="match status" value="1"/>
</dbReference>
<keyword evidence="3 5" id="KW-0285">Flavoprotein</keyword>
<name>A0A9J6ER68_RHIMP</name>
<reference evidence="7" key="1">
    <citation type="journal article" date="2020" name="Cell">
        <title>Large-Scale Comparative Analyses of Tick Genomes Elucidate Their Genetic Diversity and Vector Capacities.</title>
        <authorList>
            <consortium name="Tick Genome and Microbiome Consortium (TIGMIC)"/>
            <person name="Jia N."/>
            <person name="Wang J."/>
            <person name="Shi W."/>
            <person name="Du L."/>
            <person name="Sun Y."/>
            <person name="Zhan W."/>
            <person name="Jiang J.F."/>
            <person name="Wang Q."/>
            <person name="Zhang B."/>
            <person name="Ji P."/>
            <person name="Bell-Sakyi L."/>
            <person name="Cui X.M."/>
            <person name="Yuan T.T."/>
            <person name="Jiang B.G."/>
            <person name="Yang W.F."/>
            <person name="Lam T.T."/>
            <person name="Chang Q.C."/>
            <person name="Ding S.J."/>
            <person name="Wang X.J."/>
            <person name="Zhu J.G."/>
            <person name="Ruan X.D."/>
            <person name="Zhao L."/>
            <person name="Wei J.T."/>
            <person name="Ye R.Z."/>
            <person name="Que T.C."/>
            <person name="Du C.H."/>
            <person name="Zhou Y.H."/>
            <person name="Cheng J.X."/>
            <person name="Dai P.F."/>
            <person name="Guo W.B."/>
            <person name="Han X.H."/>
            <person name="Huang E.J."/>
            <person name="Li L.F."/>
            <person name="Wei W."/>
            <person name="Gao Y.C."/>
            <person name="Liu J.Z."/>
            <person name="Shao H.Z."/>
            <person name="Wang X."/>
            <person name="Wang C.C."/>
            <person name="Yang T.C."/>
            <person name="Huo Q.B."/>
            <person name="Li W."/>
            <person name="Chen H.Y."/>
            <person name="Chen S.E."/>
            <person name="Zhou L.G."/>
            <person name="Ni X.B."/>
            <person name="Tian J.H."/>
            <person name="Sheng Y."/>
            <person name="Liu T."/>
            <person name="Pan Y.S."/>
            <person name="Xia L.Y."/>
            <person name="Li J."/>
            <person name="Zhao F."/>
            <person name="Cao W.C."/>
        </authorList>
    </citation>
    <scope>NUCLEOTIDE SEQUENCE</scope>
    <source>
        <strain evidence="7">Rmic-2018</strain>
    </source>
</reference>
<dbReference type="InterPro" id="IPR012132">
    <property type="entry name" value="GMC_OxRdtase"/>
</dbReference>
<evidence type="ECO:0000259" key="6">
    <source>
        <dbReference type="PROSITE" id="PS00623"/>
    </source>
</evidence>
<dbReference type="VEuPathDB" id="VectorBase:LOC119184685"/>
<dbReference type="Proteomes" id="UP000821866">
    <property type="component" value="Chromosome 10"/>
</dbReference>
<proteinExistence type="inferred from homology"/>
<evidence type="ECO:0000256" key="5">
    <source>
        <dbReference type="RuleBase" id="RU003968"/>
    </source>
</evidence>
<keyword evidence="4 5" id="KW-0274">FAD</keyword>
<dbReference type="InterPro" id="IPR036188">
    <property type="entry name" value="FAD/NAD-bd_sf"/>
</dbReference>
<evidence type="ECO:0000256" key="4">
    <source>
        <dbReference type="ARBA" id="ARBA00022827"/>
    </source>
</evidence>
<comment type="caution">
    <text evidence="7">The sequence shown here is derived from an EMBL/GenBank/DDBJ whole genome shotgun (WGS) entry which is preliminary data.</text>
</comment>
<keyword evidence="8" id="KW-1185">Reference proteome</keyword>
<dbReference type="Gene3D" id="3.50.50.60">
    <property type="entry name" value="FAD/NAD(P)-binding domain"/>
    <property type="match status" value="1"/>
</dbReference>
<evidence type="ECO:0000256" key="1">
    <source>
        <dbReference type="ARBA" id="ARBA00001974"/>
    </source>
</evidence>
<dbReference type="PANTHER" id="PTHR11552">
    <property type="entry name" value="GLUCOSE-METHANOL-CHOLINE GMC OXIDOREDUCTASE"/>
    <property type="match status" value="1"/>
</dbReference>
<evidence type="ECO:0000256" key="2">
    <source>
        <dbReference type="ARBA" id="ARBA00010790"/>
    </source>
</evidence>
<dbReference type="PROSITE" id="PS00623">
    <property type="entry name" value="GMC_OXRED_1"/>
    <property type="match status" value="1"/>
</dbReference>
<dbReference type="SUPFAM" id="SSF51905">
    <property type="entry name" value="FAD/NAD(P)-binding domain"/>
    <property type="match status" value="1"/>
</dbReference>
<accession>A0A9J6ER68</accession>
<gene>
    <name evidence="7" type="ORF">HPB51_006328</name>
</gene>